<name>A0AAV5WAM6_9BILA</name>
<protein>
    <recommendedName>
        <fullName evidence="1">ATPase dynein-related AAA domain-containing protein</fullName>
    </recommendedName>
</protein>
<dbReference type="EMBL" id="BTSY01000005">
    <property type="protein sequence ID" value="GMT29044.1"/>
    <property type="molecule type" value="Genomic_DNA"/>
</dbReference>
<dbReference type="GO" id="GO:0007018">
    <property type="term" value="P:microtubule-based movement"/>
    <property type="evidence" value="ECO:0007669"/>
    <property type="project" value="InterPro"/>
</dbReference>
<feature type="domain" description="ATPase dynein-related AAA" evidence="1">
    <location>
        <begin position="28"/>
        <end position="135"/>
    </location>
</feature>
<feature type="non-terminal residue" evidence="2">
    <location>
        <position position="1"/>
    </location>
</feature>
<dbReference type="PANTHER" id="PTHR45703:SF22">
    <property type="entry name" value="DYNEIN CYTOPLASMIC 2 HEAVY CHAIN 1"/>
    <property type="match status" value="1"/>
</dbReference>
<dbReference type="GO" id="GO:0016887">
    <property type="term" value="F:ATP hydrolysis activity"/>
    <property type="evidence" value="ECO:0007669"/>
    <property type="project" value="InterPro"/>
</dbReference>
<dbReference type="InterPro" id="IPR027417">
    <property type="entry name" value="P-loop_NTPase"/>
</dbReference>
<comment type="caution">
    <text evidence="2">The sequence shown here is derived from an EMBL/GenBank/DDBJ whole genome shotgun (WGS) entry which is preliminary data.</text>
</comment>
<dbReference type="PANTHER" id="PTHR45703">
    <property type="entry name" value="DYNEIN HEAVY CHAIN"/>
    <property type="match status" value="1"/>
</dbReference>
<sequence>ADQFSVVVDANKQQKVFELYEQLRQRMGVVIVGPAGSGKSTIWKLLQAVLLATGEKLTVIHFNPKSMSRTKLLGHMDLDTREWTDGVITSAARQVTNDPSTHTWIICDGDVDPEWIEALNSVLDDNRLLTMPSGE</sequence>
<dbReference type="Gene3D" id="3.40.50.300">
    <property type="entry name" value="P-loop containing nucleotide triphosphate hydrolases"/>
    <property type="match status" value="1"/>
</dbReference>
<gene>
    <name evidence="2" type="ORF">PFISCL1PPCAC_20341</name>
</gene>
<dbReference type="InterPro" id="IPR011704">
    <property type="entry name" value="ATPase_dyneun-rel_AAA"/>
</dbReference>
<evidence type="ECO:0000313" key="2">
    <source>
        <dbReference type="EMBL" id="GMT29044.1"/>
    </source>
</evidence>
<reference evidence="2" key="1">
    <citation type="submission" date="2023-10" db="EMBL/GenBank/DDBJ databases">
        <title>Genome assembly of Pristionchus species.</title>
        <authorList>
            <person name="Yoshida K."/>
            <person name="Sommer R.J."/>
        </authorList>
    </citation>
    <scope>NUCLEOTIDE SEQUENCE</scope>
    <source>
        <strain evidence="2">RS5133</strain>
    </source>
</reference>
<keyword evidence="3" id="KW-1185">Reference proteome</keyword>
<feature type="non-terminal residue" evidence="2">
    <location>
        <position position="135"/>
    </location>
</feature>
<evidence type="ECO:0000259" key="1">
    <source>
        <dbReference type="Pfam" id="PF07728"/>
    </source>
</evidence>
<dbReference type="GO" id="GO:0051959">
    <property type="term" value="F:dynein light intermediate chain binding"/>
    <property type="evidence" value="ECO:0007669"/>
    <property type="project" value="InterPro"/>
</dbReference>
<accession>A0AAV5WAM6</accession>
<proteinExistence type="predicted"/>
<dbReference type="Proteomes" id="UP001432322">
    <property type="component" value="Unassembled WGS sequence"/>
</dbReference>
<dbReference type="GO" id="GO:0030286">
    <property type="term" value="C:dynein complex"/>
    <property type="evidence" value="ECO:0007669"/>
    <property type="project" value="InterPro"/>
</dbReference>
<dbReference type="AlphaFoldDB" id="A0AAV5WAM6"/>
<dbReference type="GO" id="GO:0005524">
    <property type="term" value="F:ATP binding"/>
    <property type="evidence" value="ECO:0007669"/>
    <property type="project" value="InterPro"/>
</dbReference>
<dbReference type="Pfam" id="PF07728">
    <property type="entry name" value="AAA_5"/>
    <property type="match status" value="1"/>
</dbReference>
<organism evidence="2 3">
    <name type="scientific">Pristionchus fissidentatus</name>
    <dbReference type="NCBI Taxonomy" id="1538716"/>
    <lineage>
        <taxon>Eukaryota</taxon>
        <taxon>Metazoa</taxon>
        <taxon>Ecdysozoa</taxon>
        <taxon>Nematoda</taxon>
        <taxon>Chromadorea</taxon>
        <taxon>Rhabditida</taxon>
        <taxon>Rhabditina</taxon>
        <taxon>Diplogasteromorpha</taxon>
        <taxon>Diplogasteroidea</taxon>
        <taxon>Neodiplogasteridae</taxon>
        <taxon>Pristionchus</taxon>
    </lineage>
</organism>
<evidence type="ECO:0000313" key="3">
    <source>
        <dbReference type="Proteomes" id="UP001432322"/>
    </source>
</evidence>
<dbReference type="InterPro" id="IPR026983">
    <property type="entry name" value="DHC"/>
</dbReference>
<dbReference type="GO" id="GO:0045505">
    <property type="term" value="F:dynein intermediate chain binding"/>
    <property type="evidence" value="ECO:0007669"/>
    <property type="project" value="InterPro"/>
</dbReference>
<dbReference type="SUPFAM" id="SSF52540">
    <property type="entry name" value="P-loop containing nucleoside triphosphate hydrolases"/>
    <property type="match status" value="1"/>
</dbReference>